<sequence length="372" mass="40821">MDGSVMISPSLEEVKSERSQITGSNVQRKALGGEQGRRLTEERRRNVVGIRDEVNDDNLARIRRVRMNARMFARIFARKLSGFTTISSDFRRFRDMNYHLHFFQAKATGDEIEDVLGGLHVGEESSPASKLPEEADVVGLAEIIDGREAPGGDGDAREPEAMVGGDSGGEAEGADLGGPSRPTATTIERNRGRRTFLGIDIGSKRKTTGPPNYSNTTSRNEKVEKKPAEALFKKSLKKPKATLKPKPALRASAAKGKAAEVDPENESDSDEDVDTEGMTVGDFREMASEILDLVRVTTNRRTGRNPSSRGKVEKAIKAIRGEVERFQSRGAGIKRKVADPKKGTESIPKKAKVTARTREKGKLRARARLLRL</sequence>
<keyword evidence="2" id="KW-1185">Reference proteome</keyword>
<evidence type="ECO:0000313" key="1">
    <source>
        <dbReference type="EMBL" id="KAF2466670.1"/>
    </source>
</evidence>
<evidence type="ECO:0000313" key="2">
    <source>
        <dbReference type="Proteomes" id="UP000799755"/>
    </source>
</evidence>
<gene>
    <name evidence="1" type="ORF">BDR25DRAFT_317352</name>
</gene>
<protein>
    <submittedName>
        <fullName evidence="1">Uncharacterized protein</fullName>
    </submittedName>
</protein>
<name>A0ACB6QKK7_9PLEO</name>
<dbReference type="EMBL" id="MU003523">
    <property type="protein sequence ID" value="KAF2466670.1"/>
    <property type="molecule type" value="Genomic_DNA"/>
</dbReference>
<accession>A0ACB6QKK7</accession>
<comment type="caution">
    <text evidence="1">The sequence shown here is derived from an EMBL/GenBank/DDBJ whole genome shotgun (WGS) entry which is preliminary data.</text>
</comment>
<organism evidence="1 2">
    <name type="scientific">Lindgomyces ingoldianus</name>
    <dbReference type="NCBI Taxonomy" id="673940"/>
    <lineage>
        <taxon>Eukaryota</taxon>
        <taxon>Fungi</taxon>
        <taxon>Dikarya</taxon>
        <taxon>Ascomycota</taxon>
        <taxon>Pezizomycotina</taxon>
        <taxon>Dothideomycetes</taxon>
        <taxon>Pleosporomycetidae</taxon>
        <taxon>Pleosporales</taxon>
        <taxon>Lindgomycetaceae</taxon>
        <taxon>Lindgomyces</taxon>
    </lineage>
</organism>
<dbReference type="Proteomes" id="UP000799755">
    <property type="component" value="Unassembled WGS sequence"/>
</dbReference>
<reference evidence="1" key="1">
    <citation type="journal article" date="2020" name="Stud. Mycol.">
        <title>101 Dothideomycetes genomes: a test case for predicting lifestyles and emergence of pathogens.</title>
        <authorList>
            <person name="Haridas S."/>
            <person name="Albert R."/>
            <person name="Binder M."/>
            <person name="Bloem J."/>
            <person name="Labutti K."/>
            <person name="Salamov A."/>
            <person name="Andreopoulos B."/>
            <person name="Baker S."/>
            <person name="Barry K."/>
            <person name="Bills G."/>
            <person name="Bluhm B."/>
            <person name="Cannon C."/>
            <person name="Castanera R."/>
            <person name="Culley D."/>
            <person name="Daum C."/>
            <person name="Ezra D."/>
            <person name="Gonzalez J."/>
            <person name="Henrissat B."/>
            <person name="Kuo A."/>
            <person name="Liang C."/>
            <person name="Lipzen A."/>
            <person name="Lutzoni F."/>
            <person name="Magnuson J."/>
            <person name="Mondo S."/>
            <person name="Nolan M."/>
            <person name="Ohm R."/>
            <person name="Pangilinan J."/>
            <person name="Park H.-J."/>
            <person name="Ramirez L."/>
            <person name="Alfaro M."/>
            <person name="Sun H."/>
            <person name="Tritt A."/>
            <person name="Yoshinaga Y."/>
            <person name="Zwiers L.-H."/>
            <person name="Turgeon B."/>
            <person name="Goodwin S."/>
            <person name="Spatafora J."/>
            <person name="Crous P."/>
            <person name="Grigoriev I."/>
        </authorList>
    </citation>
    <scope>NUCLEOTIDE SEQUENCE</scope>
    <source>
        <strain evidence="1">ATCC 200398</strain>
    </source>
</reference>
<proteinExistence type="predicted"/>